<dbReference type="GO" id="GO:0004673">
    <property type="term" value="F:protein histidine kinase activity"/>
    <property type="evidence" value="ECO:0007669"/>
    <property type="project" value="UniProtKB-EC"/>
</dbReference>
<evidence type="ECO:0000256" key="14">
    <source>
        <dbReference type="SAM" id="Phobius"/>
    </source>
</evidence>
<dbReference type="InterPro" id="IPR003594">
    <property type="entry name" value="HATPase_dom"/>
</dbReference>
<keyword evidence="11 14" id="KW-1133">Transmembrane helix</keyword>
<dbReference type="Pfam" id="PF00512">
    <property type="entry name" value="HisKA"/>
    <property type="match status" value="1"/>
</dbReference>
<keyword evidence="9 16" id="KW-0418">Kinase</keyword>
<dbReference type="Proteomes" id="UP001629536">
    <property type="component" value="Unassembled WGS sequence"/>
</dbReference>
<keyword evidence="7 14" id="KW-0812">Transmembrane</keyword>
<feature type="transmembrane region" description="Helical" evidence="14">
    <location>
        <begin position="340"/>
        <end position="359"/>
    </location>
</feature>
<evidence type="ECO:0000256" key="2">
    <source>
        <dbReference type="ARBA" id="ARBA00004651"/>
    </source>
</evidence>
<evidence type="ECO:0000259" key="15">
    <source>
        <dbReference type="PROSITE" id="PS50109"/>
    </source>
</evidence>
<evidence type="ECO:0000313" key="17">
    <source>
        <dbReference type="Proteomes" id="UP001629536"/>
    </source>
</evidence>
<evidence type="ECO:0000256" key="9">
    <source>
        <dbReference type="ARBA" id="ARBA00022777"/>
    </source>
</evidence>
<proteinExistence type="predicted"/>
<evidence type="ECO:0000256" key="10">
    <source>
        <dbReference type="ARBA" id="ARBA00022840"/>
    </source>
</evidence>
<dbReference type="InterPro" id="IPR036890">
    <property type="entry name" value="HATPase_C_sf"/>
</dbReference>
<dbReference type="EMBL" id="JBFNFH010000018">
    <property type="protein sequence ID" value="MFM1525417.1"/>
    <property type="molecule type" value="Genomic_DNA"/>
</dbReference>
<keyword evidence="10" id="KW-0067">ATP-binding</keyword>
<comment type="subcellular location">
    <subcellularLocation>
        <location evidence="2">Cell membrane</location>
        <topology evidence="2">Multi-pass membrane protein</topology>
    </subcellularLocation>
</comment>
<keyword evidence="6 16" id="KW-0808">Transferase</keyword>
<evidence type="ECO:0000256" key="3">
    <source>
        <dbReference type="ARBA" id="ARBA00012438"/>
    </source>
</evidence>
<evidence type="ECO:0000256" key="4">
    <source>
        <dbReference type="ARBA" id="ARBA00022475"/>
    </source>
</evidence>
<feature type="transmembrane region" description="Helical" evidence="14">
    <location>
        <begin position="12"/>
        <end position="35"/>
    </location>
</feature>
<dbReference type="RefSeq" id="WP_408126839.1">
    <property type="nucleotide sequence ID" value="NZ_JBFNFH010000018.1"/>
</dbReference>
<keyword evidence="17" id="KW-1185">Reference proteome</keyword>
<sequence>MKKFSLRHSTIGIISFIFVFILIINSLNFAFNVDIRTKDYIDRKKNQYILDNYIYQTLSFNSLNFLNSNGSRNDLINYYIEIEIENNGKLEKKFASNNIHNKLNTDKLDEIVKSIKNPAILLKFDGKTESNTINDTNLSEIEEFIIKEYSQISFKNIDREMEDLKLKKVNAIYEIRRENISSILNNLTKNLNIDRIYLNFIITGIATAIIFSLFYLISRYEETRKNRIYNFLIKIPIEIYIILFFSIEIIIRNLETGFMYIFNEYHNEALNNSVLNILSVIMILSIVFVVFYIVSCIKSIYYEGINSFIFNNSIIFRLLKGIHKIFEYLLLKVFQNSITHLVVWAIIFLVILIIGLGLIPSRSEFIIFFIILSIIYYILTRIVMDFRKIENATDEIRKGNFDISLDENKLYFRKISHNLNNINVILNEAVEKELKSERTKTNLITNVSHDLKTPLTSIINYSDLASKNNNSVEDVKKYTTIIHEKSLKLKKLIDNLFEVSKVSSKNIEVKKILIDINEMINQMIGEWHDEFENKKLEVIFNSNSDKNELQMDPSHMSRVLDNIFSNINKYAKEDTRVYIDIIKEDSMKIIIKNISKYSLNISPEELKERFTRGDKSRNTEGSGLGLAIASSLIEIQGGKFELEIDGDLFKVIIII</sequence>
<evidence type="ECO:0000256" key="7">
    <source>
        <dbReference type="ARBA" id="ARBA00022692"/>
    </source>
</evidence>
<feature type="transmembrane region" description="Helical" evidence="14">
    <location>
        <begin position="365"/>
        <end position="384"/>
    </location>
</feature>
<keyword evidence="5" id="KW-0597">Phosphoprotein</keyword>
<protein>
    <recommendedName>
        <fullName evidence="3">histidine kinase</fullName>
        <ecNumber evidence="3">2.7.13.3</ecNumber>
    </recommendedName>
</protein>
<dbReference type="SUPFAM" id="SSF55874">
    <property type="entry name" value="ATPase domain of HSP90 chaperone/DNA topoisomerase II/histidine kinase"/>
    <property type="match status" value="1"/>
</dbReference>
<dbReference type="SMART" id="SM00387">
    <property type="entry name" value="HATPase_c"/>
    <property type="match status" value="1"/>
</dbReference>
<dbReference type="InterPro" id="IPR036097">
    <property type="entry name" value="HisK_dim/P_sf"/>
</dbReference>
<dbReference type="InterPro" id="IPR003661">
    <property type="entry name" value="HisK_dim/P_dom"/>
</dbReference>
<evidence type="ECO:0000256" key="11">
    <source>
        <dbReference type="ARBA" id="ARBA00022989"/>
    </source>
</evidence>
<dbReference type="InterPro" id="IPR005467">
    <property type="entry name" value="His_kinase_dom"/>
</dbReference>
<keyword evidence="13 14" id="KW-0472">Membrane</keyword>
<comment type="caution">
    <text evidence="16">The sequence shown here is derived from an EMBL/GenBank/DDBJ whole genome shotgun (WGS) entry which is preliminary data.</text>
</comment>
<evidence type="ECO:0000313" key="16">
    <source>
        <dbReference type="EMBL" id="MFM1525417.1"/>
    </source>
</evidence>
<dbReference type="EC" id="2.7.13.3" evidence="3"/>
<dbReference type="CDD" id="cd00082">
    <property type="entry name" value="HisKA"/>
    <property type="match status" value="1"/>
</dbReference>
<keyword evidence="12" id="KW-0902">Two-component regulatory system</keyword>
<feature type="transmembrane region" description="Helical" evidence="14">
    <location>
        <begin position="237"/>
        <end position="262"/>
    </location>
</feature>
<gene>
    <name evidence="16" type="ORF">ABGF40_06995</name>
</gene>
<dbReference type="Gene3D" id="1.10.287.130">
    <property type="match status" value="1"/>
</dbReference>
<dbReference type="Pfam" id="PF02518">
    <property type="entry name" value="HATPase_c"/>
    <property type="match status" value="1"/>
</dbReference>
<dbReference type="Gene3D" id="3.30.565.10">
    <property type="entry name" value="Histidine kinase-like ATPase, C-terminal domain"/>
    <property type="match status" value="1"/>
</dbReference>
<dbReference type="SMART" id="SM00388">
    <property type="entry name" value="HisKA"/>
    <property type="match status" value="1"/>
</dbReference>
<keyword evidence="8" id="KW-0547">Nucleotide-binding</keyword>
<evidence type="ECO:0000256" key="8">
    <source>
        <dbReference type="ARBA" id="ARBA00022741"/>
    </source>
</evidence>
<keyword evidence="4" id="KW-1003">Cell membrane</keyword>
<evidence type="ECO:0000256" key="1">
    <source>
        <dbReference type="ARBA" id="ARBA00000085"/>
    </source>
</evidence>
<evidence type="ECO:0000256" key="6">
    <source>
        <dbReference type="ARBA" id="ARBA00022679"/>
    </source>
</evidence>
<feature type="domain" description="Histidine kinase" evidence="15">
    <location>
        <begin position="446"/>
        <end position="655"/>
    </location>
</feature>
<name>A0ABW9F7P1_9FIRM</name>
<evidence type="ECO:0000256" key="5">
    <source>
        <dbReference type="ARBA" id="ARBA00022553"/>
    </source>
</evidence>
<feature type="transmembrane region" description="Helical" evidence="14">
    <location>
        <begin position="274"/>
        <end position="294"/>
    </location>
</feature>
<feature type="transmembrane region" description="Helical" evidence="14">
    <location>
        <begin position="196"/>
        <end position="217"/>
    </location>
</feature>
<accession>A0ABW9F7P1</accession>
<dbReference type="InterPro" id="IPR050398">
    <property type="entry name" value="HssS/ArlS-like"/>
</dbReference>
<dbReference type="SUPFAM" id="SSF47384">
    <property type="entry name" value="Homodimeric domain of signal transducing histidine kinase"/>
    <property type="match status" value="1"/>
</dbReference>
<comment type="catalytic activity">
    <reaction evidence="1">
        <text>ATP + protein L-histidine = ADP + protein N-phospho-L-histidine.</text>
        <dbReference type="EC" id="2.7.13.3"/>
    </reaction>
</comment>
<dbReference type="PANTHER" id="PTHR45528">
    <property type="entry name" value="SENSOR HISTIDINE KINASE CPXA"/>
    <property type="match status" value="1"/>
</dbReference>
<dbReference type="PROSITE" id="PS50109">
    <property type="entry name" value="HIS_KIN"/>
    <property type="match status" value="1"/>
</dbReference>
<dbReference type="PANTHER" id="PTHR45528:SF1">
    <property type="entry name" value="SENSOR HISTIDINE KINASE CPXA"/>
    <property type="match status" value="1"/>
</dbReference>
<organism evidence="16 17">
    <name type="scientific">Helcococcus bovis</name>
    <dbReference type="NCBI Taxonomy" id="3153252"/>
    <lineage>
        <taxon>Bacteria</taxon>
        <taxon>Bacillati</taxon>
        <taxon>Bacillota</taxon>
        <taxon>Tissierellia</taxon>
        <taxon>Tissierellales</taxon>
        <taxon>Peptoniphilaceae</taxon>
        <taxon>Helcococcus</taxon>
    </lineage>
</organism>
<reference evidence="16 17" key="1">
    <citation type="journal article" date="2024" name="Front. Microbiol.">
        <title>Pangenomic and biochemical analyses of Helcococcus ovis reveal widespread tetracycline resistance and a novel bacterial species, Helcococcus bovis.</title>
        <authorList>
            <person name="Cunha F."/>
            <person name="Zhai Y."/>
            <person name="Casaro S."/>
            <person name="Jones K.L."/>
            <person name="Hernandez M."/>
            <person name="Bisinotto R.S."/>
            <person name="Kariyawasam S."/>
            <person name="Brown M.B."/>
            <person name="Phillips A."/>
            <person name="Jeong K.C."/>
            <person name="Galvao K.N."/>
        </authorList>
    </citation>
    <scope>NUCLEOTIDE SEQUENCE [LARGE SCALE GENOMIC DNA]</scope>
    <source>
        <strain evidence="16 17">KG197</strain>
    </source>
</reference>
<evidence type="ECO:0000256" key="13">
    <source>
        <dbReference type="ARBA" id="ARBA00023136"/>
    </source>
</evidence>
<evidence type="ECO:0000256" key="12">
    <source>
        <dbReference type="ARBA" id="ARBA00023012"/>
    </source>
</evidence>